<name>U4TJG3_9LACO</name>
<evidence type="ECO:0000313" key="2">
    <source>
        <dbReference type="Proteomes" id="UP000030647"/>
    </source>
</evidence>
<proteinExistence type="predicted"/>
<protein>
    <submittedName>
        <fullName evidence="1">Uncharacterized protein</fullName>
    </submittedName>
</protein>
<dbReference type="EMBL" id="KI271600">
    <property type="protein sequence ID" value="ERL64329.1"/>
    <property type="molecule type" value="Genomic_DNA"/>
</dbReference>
<dbReference type="AlphaFoldDB" id="U4TJG3"/>
<keyword evidence="2" id="KW-1185">Reference proteome</keyword>
<dbReference type="HOGENOM" id="CLU_2825771_0_0_9"/>
<dbReference type="Proteomes" id="UP000030647">
    <property type="component" value="Unassembled WGS sequence"/>
</dbReference>
<organism evidence="1 2">
    <name type="scientific">Schleiferilactobacillus shenzhenensis LY-73</name>
    <dbReference type="NCBI Taxonomy" id="1231336"/>
    <lineage>
        <taxon>Bacteria</taxon>
        <taxon>Bacillati</taxon>
        <taxon>Bacillota</taxon>
        <taxon>Bacilli</taxon>
        <taxon>Lactobacillales</taxon>
        <taxon>Lactobacillaceae</taxon>
        <taxon>Schleiferilactobacillus</taxon>
    </lineage>
</organism>
<reference evidence="2" key="1">
    <citation type="journal article" date="2013" name="Genome Announc.">
        <title>Whole-Genome Sequencing of Lactobacillus shenzhenensis Strain LY-73T.</title>
        <authorList>
            <person name="Lin Z."/>
            <person name="Liu Z."/>
            <person name="Yang R."/>
            <person name="Zou Y."/>
            <person name="Wan D."/>
            <person name="Chen J."/>
            <person name="Guo M."/>
            <person name="Zhao J."/>
            <person name="Fang C."/>
            <person name="Yang R."/>
            <person name="Liu F."/>
        </authorList>
    </citation>
    <scope>NUCLEOTIDE SEQUENCE [LARGE SCALE GENOMIC DNA]</scope>
    <source>
        <strain evidence="2">LY-73</strain>
    </source>
</reference>
<sequence length="66" mass="7074">MGALTEIDSGQKSMDQLIDDFYDKYDVAKAIAVMAGLEKPGSTISLKEATAAEAARRAPKIVTNEK</sequence>
<accession>U4TJG3</accession>
<evidence type="ECO:0000313" key="1">
    <source>
        <dbReference type="EMBL" id="ERL64329.1"/>
    </source>
</evidence>
<gene>
    <name evidence="1" type="ORF">L248_1097</name>
</gene>